<dbReference type="AlphaFoldDB" id="A0A9P8T3A9"/>
<protein>
    <submittedName>
        <fullName evidence="1">Uncharacterized protein</fullName>
    </submittedName>
</protein>
<keyword evidence="2" id="KW-1185">Reference proteome</keyword>
<gene>
    <name evidence="1" type="ORF">OGAPHI_005218</name>
</gene>
<name>A0A9P8T3A9_9ASCO</name>
<reference evidence="1" key="1">
    <citation type="journal article" date="2021" name="Open Biol.">
        <title>Shared evolutionary footprints suggest mitochondrial oxidative damage underlies multiple complex I losses in fungi.</title>
        <authorList>
            <person name="Schikora-Tamarit M.A."/>
            <person name="Marcet-Houben M."/>
            <person name="Nosek J."/>
            <person name="Gabaldon T."/>
        </authorList>
    </citation>
    <scope>NUCLEOTIDE SEQUENCE</scope>
    <source>
        <strain evidence="1">CBS6075</strain>
    </source>
</reference>
<sequence length="198" mass="21840">MMRGPSLLPADHSHCLENALSFSPLLAPNSSRRSETSLSYTCADSTVTSGTEGSNSSEEGVTYPTTMLRAPNFGLSAFLILSIWWSGKWLLTASALFSSHCEQKSKSWHSKHLYLTPSICLLQPSQWTFLCTTISGSGAVSEVPSILTTILDRLTSIRLLNALIKSELVKLSEMELLKLLRLTFSLLLKRSSILLRNF</sequence>
<reference evidence="1" key="2">
    <citation type="submission" date="2021-01" db="EMBL/GenBank/DDBJ databases">
        <authorList>
            <person name="Schikora-Tamarit M.A."/>
        </authorList>
    </citation>
    <scope>NUCLEOTIDE SEQUENCE</scope>
    <source>
        <strain evidence="1">CBS6075</strain>
    </source>
</reference>
<evidence type="ECO:0000313" key="1">
    <source>
        <dbReference type="EMBL" id="KAH3663815.1"/>
    </source>
</evidence>
<dbReference type="RefSeq" id="XP_046060151.1">
    <property type="nucleotide sequence ID" value="XM_046206380.1"/>
</dbReference>
<dbReference type="EMBL" id="JAEUBE010000366">
    <property type="protein sequence ID" value="KAH3663815.1"/>
    <property type="molecule type" value="Genomic_DNA"/>
</dbReference>
<comment type="caution">
    <text evidence="1">The sequence shown here is derived from an EMBL/GenBank/DDBJ whole genome shotgun (WGS) entry which is preliminary data.</text>
</comment>
<proteinExistence type="predicted"/>
<organism evidence="1 2">
    <name type="scientific">Ogataea philodendri</name>
    <dbReference type="NCBI Taxonomy" id="1378263"/>
    <lineage>
        <taxon>Eukaryota</taxon>
        <taxon>Fungi</taxon>
        <taxon>Dikarya</taxon>
        <taxon>Ascomycota</taxon>
        <taxon>Saccharomycotina</taxon>
        <taxon>Pichiomycetes</taxon>
        <taxon>Pichiales</taxon>
        <taxon>Pichiaceae</taxon>
        <taxon>Ogataea</taxon>
    </lineage>
</organism>
<accession>A0A9P8T3A9</accession>
<evidence type="ECO:0000313" key="2">
    <source>
        <dbReference type="Proteomes" id="UP000769157"/>
    </source>
</evidence>
<dbReference type="GeneID" id="70237182"/>
<dbReference type="Proteomes" id="UP000769157">
    <property type="component" value="Unassembled WGS sequence"/>
</dbReference>